<evidence type="ECO:0000313" key="3">
    <source>
        <dbReference type="Proteomes" id="UP000635885"/>
    </source>
</evidence>
<comment type="caution">
    <text evidence="2">The sequence shown here is derived from an EMBL/GenBank/DDBJ whole genome shotgun (WGS) entry which is preliminary data.</text>
</comment>
<reference evidence="3" key="1">
    <citation type="journal article" date="2019" name="Int. J. Syst. Evol. Microbiol.">
        <title>The Global Catalogue of Microorganisms (GCM) 10K type strain sequencing project: providing services to taxonomists for standard genome sequencing and annotation.</title>
        <authorList>
            <consortium name="The Broad Institute Genomics Platform"/>
            <consortium name="The Broad Institute Genome Sequencing Center for Infectious Disease"/>
            <person name="Wu L."/>
            <person name="Ma J."/>
        </authorList>
    </citation>
    <scope>NUCLEOTIDE SEQUENCE [LARGE SCALE GENOMIC DNA]</scope>
    <source>
        <strain evidence="3">CGMCC 1.12479</strain>
    </source>
</reference>
<dbReference type="Pfam" id="PF10988">
    <property type="entry name" value="DUF2807"/>
    <property type="match status" value="1"/>
</dbReference>
<dbReference type="Proteomes" id="UP000635885">
    <property type="component" value="Unassembled WGS sequence"/>
</dbReference>
<dbReference type="PANTHER" id="PTHR39200:SF1">
    <property type="entry name" value="AUTO-TRANSPORTER ADHESIN HEAD GIN DOMAIN-CONTAINING PROTEIN-RELATED"/>
    <property type="match status" value="1"/>
</dbReference>
<evidence type="ECO:0000313" key="2">
    <source>
        <dbReference type="EMBL" id="GGC29453.1"/>
    </source>
</evidence>
<dbReference type="EMBL" id="BMFD01000002">
    <property type="protein sequence ID" value="GGC29453.1"/>
    <property type="molecule type" value="Genomic_DNA"/>
</dbReference>
<name>A0ABQ1LTK3_9BACT</name>
<organism evidence="2 3">
    <name type="scientific">Belliella aquatica</name>
    <dbReference type="NCBI Taxonomy" id="1323734"/>
    <lineage>
        <taxon>Bacteria</taxon>
        <taxon>Pseudomonadati</taxon>
        <taxon>Bacteroidota</taxon>
        <taxon>Cytophagia</taxon>
        <taxon>Cytophagales</taxon>
        <taxon>Cyclobacteriaceae</taxon>
        <taxon>Belliella</taxon>
    </lineage>
</organism>
<protein>
    <recommendedName>
        <fullName evidence="1">Putative auto-transporter adhesin head GIN domain-containing protein</fullName>
    </recommendedName>
</protein>
<keyword evidence="3" id="KW-1185">Reference proteome</keyword>
<dbReference type="Gene3D" id="2.160.20.120">
    <property type="match status" value="1"/>
</dbReference>
<dbReference type="PANTHER" id="PTHR39200">
    <property type="entry name" value="HYPOTHETICAL EXPORTED PROTEIN"/>
    <property type="match status" value="1"/>
</dbReference>
<proteinExistence type="predicted"/>
<gene>
    <name evidence="2" type="ORF">GCM10010993_05420</name>
</gene>
<feature type="domain" description="Putative auto-transporter adhesin head GIN" evidence="1">
    <location>
        <begin position="27"/>
        <end position="210"/>
    </location>
</feature>
<accession>A0ABQ1LTK3</accession>
<dbReference type="InterPro" id="IPR021255">
    <property type="entry name" value="DUF2807"/>
</dbReference>
<sequence>MLLFYSCDFRVSEYKGESIEKEMDIKEFSSLHVKGAFEIILIQGDKAELRFEGNEELINEIEIDQIEDQLSIILKTDKSKTFKKNELKIFITLTTLENLVFEGVGEIKTDGFLAIEKIEINGKGVGNIELNLDAQEIITELNFVGNMKLVGSAEQVFLSNEGIGNIDAAELIAQNMEIISSGIGAVSVYCENELSIEVNGIGSVTYAGNPEVISEKVSGIGKINRN</sequence>
<evidence type="ECO:0000259" key="1">
    <source>
        <dbReference type="Pfam" id="PF10988"/>
    </source>
</evidence>